<evidence type="ECO:0000256" key="1">
    <source>
        <dbReference type="SAM" id="MobiDB-lite"/>
    </source>
</evidence>
<dbReference type="Proteomes" id="UP000319783">
    <property type="component" value="Unassembled WGS sequence"/>
</dbReference>
<evidence type="ECO:0000313" key="3">
    <source>
        <dbReference type="Proteomes" id="UP000319783"/>
    </source>
</evidence>
<proteinExistence type="predicted"/>
<feature type="compositionally biased region" description="Polar residues" evidence="1">
    <location>
        <begin position="26"/>
        <end position="41"/>
    </location>
</feature>
<protein>
    <submittedName>
        <fullName evidence="2">Uncharacterized protein</fullName>
    </submittedName>
</protein>
<name>A0A533QAN8_9BACT</name>
<evidence type="ECO:0000313" key="2">
    <source>
        <dbReference type="EMBL" id="TLD41765.1"/>
    </source>
</evidence>
<accession>A0A533QAN8</accession>
<reference evidence="2 3" key="1">
    <citation type="submission" date="2019-04" db="EMBL/GenBank/DDBJ databases">
        <title>Genome of a novel bacterium Candidatus Jettenia ecosi reconstructed from metagenome of an anammox bioreactor.</title>
        <authorList>
            <person name="Mardanov A.V."/>
            <person name="Beletsky A.V."/>
            <person name="Ravin N.V."/>
            <person name="Botchkova E.A."/>
            <person name="Litti Y.V."/>
            <person name="Nozhevnikova A.N."/>
        </authorList>
    </citation>
    <scope>NUCLEOTIDE SEQUENCE [LARGE SCALE GENOMIC DNA]</scope>
    <source>
        <strain evidence="2">J2</strain>
    </source>
</reference>
<feature type="region of interest" description="Disordered" evidence="1">
    <location>
        <begin position="26"/>
        <end position="48"/>
    </location>
</feature>
<dbReference type="EMBL" id="SULG01000037">
    <property type="protein sequence ID" value="TLD41765.1"/>
    <property type="molecule type" value="Genomic_DNA"/>
</dbReference>
<gene>
    <name evidence="2" type="ORF">JETT_1990</name>
</gene>
<organism evidence="2 3">
    <name type="scientific">Candidatus Jettenia ecosi</name>
    <dbReference type="NCBI Taxonomy" id="2494326"/>
    <lineage>
        <taxon>Bacteria</taxon>
        <taxon>Pseudomonadati</taxon>
        <taxon>Planctomycetota</taxon>
        <taxon>Candidatus Brocadiia</taxon>
        <taxon>Candidatus Brocadiales</taxon>
        <taxon>Candidatus Brocadiaceae</taxon>
        <taxon>Candidatus Jettenia</taxon>
    </lineage>
</organism>
<dbReference type="AlphaFoldDB" id="A0A533QAN8"/>
<comment type="caution">
    <text evidence="2">The sequence shown here is derived from an EMBL/GenBank/DDBJ whole genome shotgun (WGS) entry which is preliminary data.</text>
</comment>
<sequence length="86" mass="9603">MEKFVSADDDLVKRFDTKKVQWILSPNNAASGTPDHSTATSHGDFDDDKPTLRATLARVLQEPEVTAQFTIHRSASSLSDRRKMLT</sequence>